<evidence type="ECO:0000313" key="2">
    <source>
        <dbReference type="EMBL" id="KAF2994284.1"/>
    </source>
</evidence>
<dbReference type="Proteomes" id="UP000801428">
    <property type="component" value="Unassembled WGS sequence"/>
</dbReference>
<dbReference type="OrthoDB" id="5396104at2759"/>
<name>A0A9P4T5B8_CURKU</name>
<sequence>MAESDVPNIGHHSIGRGMKDEHRSAANLGGDTKTAAKKKNCWQTCTYPSHCRWGKAVGIHTPSPSTATFSFDRFPSASDTHMADLPSLDACCDHSSPANGSNHSSDAEMLIDPSILSQSSSFISLPSPLAQGPQASADEGEEGDVMQEVVSEPGEMALEYPLGEDALMGARGSSVMSIVEMDGVRGRTDGKDRKREKKARSLRRCVAVTGLRVRTALF</sequence>
<organism evidence="2 3">
    <name type="scientific">Curvularia kusanoi</name>
    <name type="common">Cochliobolus kusanoi</name>
    <dbReference type="NCBI Taxonomy" id="90978"/>
    <lineage>
        <taxon>Eukaryota</taxon>
        <taxon>Fungi</taxon>
        <taxon>Dikarya</taxon>
        <taxon>Ascomycota</taxon>
        <taxon>Pezizomycotina</taxon>
        <taxon>Dothideomycetes</taxon>
        <taxon>Pleosporomycetidae</taxon>
        <taxon>Pleosporales</taxon>
        <taxon>Pleosporineae</taxon>
        <taxon>Pleosporaceae</taxon>
        <taxon>Curvularia</taxon>
    </lineage>
</organism>
<evidence type="ECO:0000256" key="1">
    <source>
        <dbReference type="SAM" id="MobiDB-lite"/>
    </source>
</evidence>
<feature type="region of interest" description="Disordered" evidence="1">
    <location>
        <begin position="1"/>
        <end position="28"/>
    </location>
</feature>
<dbReference type="EMBL" id="SWKU01000042">
    <property type="protein sequence ID" value="KAF2994284.1"/>
    <property type="molecule type" value="Genomic_DNA"/>
</dbReference>
<gene>
    <name evidence="2" type="ORF">E8E13_003340</name>
</gene>
<keyword evidence="3" id="KW-1185">Reference proteome</keyword>
<evidence type="ECO:0000313" key="3">
    <source>
        <dbReference type="Proteomes" id="UP000801428"/>
    </source>
</evidence>
<proteinExistence type="predicted"/>
<protein>
    <submittedName>
        <fullName evidence="2">Uncharacterized protein</fullName>
    </submittedName>
</protein>
<comment type="caution">
    <text evidence="2">The sequence shown here is derived from an EMBL/GenBank/DDBJ whole genome shotgun (WGS) entry which is preliminary data.</text>
</comment>
<reference evidence="2" key="1">
    <citation type="submission" date="2019-04" db="EMBL/GenBank/DDBJ databases">
        <title>Sequencing of skin fungus with MAO and IRED activity.</title>
        <authorList>
            <person name="Marsaioli A.J."/>
            <person name="Bonatto J.M.C."/>
            <person name="Reis Junior O."/>
        </authorList>
    </citation>
    <scope>NUCLEOTIDE SEQUENCE</scope>
    <source>
        <strain evidence="2">30M1</strain>
    </source>
</reference>
<accession>A0A9P4T5B8</accession>
<dbReference type="AlphaFoldDB" id="A0A9P4T5B8"/>